<evidence type="ECO:0000256" key="9">
    <source>
        <dbReference type="RuleBase" id="RU363036"/>
    </source>
</evidence>
<comment type="catalytic activity">
    <reaction evidence="7 8">
        <text>tRNA(Trp) + L-tryptophan + ATP = L-tryptophyl-tRNA(Trp) + AMP + diphosphate + H(+)</text>
        <dbReference type="Rhea" id="RHEA:24080"/>
        <dbReference type="Rhea" id="RHEA-COMP:9671"/>
        <dbReference type="Rhea" id="RHEA-COMP:9705"/>
        <dbReference type="ChEBI" id="CHEBI:15378"/>
        <dbReference type="ChEBI" id="CHEBI:30616"/>
        <dbReference type="ChEBI" id="CHEBI:33019"/>
        <dbReference type="ChEBI" id="CHEBI:57912"/>
        <dbReference type="ChEBI" id="CHEBI:78442"/>
        <dbReference type="ChEBI" id="CHEBI:78535"/>
        <dbReference type="ChEBI" id="CHEBI:456215"/>
        <dbReference type="EC" id="6.1.1.2"/>
    </reaction>
</comment>
<dbReference type="Gene3D" id="3.40.50.620">
    <property type="entry name" value="HUPs"/>
    <property type="match status" value="1"/>
</dbReference>
<feature type="binding site" evidence="8">
    <location>
        <position position="131"/>
    </location>
    <ligand>
        <name>L-tryptophan</name>
        <dbReference type="ChEBI" id="CHEBI:57912"/>
    </ligand>
</feature>
<evidence type="ECO:0000256" key="4">
    <source>
        <dbReference type="ARBA" id="ARBA00022840"/>
    </source>
</evidence>
<gene>
    <name evidence="8" type="primary">trpS</name>
    <name evidence="10" type="ORF">DVS28_a0851</name>
</gene>
<dbReference type="PRINTS" id="PR01039">
    <property type="entry name" value="TRNASYNTHTRP"/>
</dbReference>
<evidence type="ECO:0000256" key="7">
    <source>
        <dbReference type="ARBA" id="ARBA00049929"/>
    </source>
</evidence>
<dbReference type="Gene3D" id="1.10.240.10">
    <property type="entry name" value="Tyrosyl-Transfer RNA Synthetase"/>
    <property type="match status" value="1"/>
</dbReference>
<dbReference type="PANTHER" id="PTHR43766:SF1">
    <property type="entry name" value="TRYPTOPHAN--TRNA LIGASE, MITOCHONDRIAL"/>
    <property type="match status" value="1"/>
</dbReference>
<feature type="binding site" evidence="8">
    <location>
        <position position="182"/>
    </location>
    <ligand>
        <name>ATP</name>
        <dbReference type="ChEBI" id="CHEBI:30616"/>
    </ligand>
</feature>
<accession>A0A346XTK5</accession>
<feature type="binding site" evidence="8">
    <location>
        <begin position="9"/>
        <end position="11"/>
    </location>
    <ligand>
        <name>ATP</name>
        <dbReference type="ChEBI" id="CHEBI:30616"/>
    </ligand>
</feature>
<dbReference type="CDD" id="cd00806">
    <property type="entry name" value="TrpRS_core"/>
    <property type="match status" value="1"/>
</dbReference>
<dbReference type="KEGG" id="euz:DVS28_a0851"/>
<dbReference type="GO" id="GO:0005524">
    <property type="term" value="F:ATP binding"/>
    <property type="evidence" value="ECO:0007669"/>
    <property type="project" value="UniProtKB-UniRule"/>
</dbReference>
<reference evidence="10 11" key="1">
    <citation type="submission" date="2018-09" db="EMBL/GenBank/DDBJ databases">
        <title>Complete genome sequence of Euzebya sp. DY32-46 isolated from seawater of Pacific Ocean.</title>
        <authorList>
            <person name="Xu L."/>
            <person name="Wu Y.-H."/>
            <person name="Xu X.-W."/>
        </authorList>
    </citation>
    <scope>NUCLEOTIDE SEQUENCE [LARGE SCALE GENOMIC DNA]</scope>
    <source>
        <strain evidence="10 11">DY32-46</strain>
    </source>
</reference>
<evidence type="ECO:0000313" key="11">
    <source>
        <dbReference type="Proteomes" id="UP000264006"/>
    </source>
</evidence>
<evidence type="ECO:0000256" key="2">
    <source>
        <dbReference type="ARBA" id="ARBA00022598"/>
    </source>
</evidence>
<dbReference type="GO" id="GO:0004830">
    <property type="term" value="F:tryptophan-tRNA ligase activity"/>
    <property type="evidence" value="ECO:0007669"/>
    <property type="project" value="UniProtKB-UniRule"/>
</dbReference>
<dbReference type="EC" id="6.1.1.2" evidence="8"/>
<dbReference type="FunFam" id="3.40.50.620:FF:000082">
    <property type="entry name" value="MSW1p Mitochondrial tryptophanyl-tRNA synthetase"/>
    <property type="match status" value="1"/>
</dbReference>
<feature type="binding site" evidence="8">
    <location>
        <begin position="191"/>
        <end position="195"/>
    </location>
    <ligand>
        <name>ATP</name>
        <dbReference type="ChEBI" id="CHEBI:30616"/>
    </ligand>
</feature>
<evidence type="ECO:0000256" key="1">
    <source>
        <dbReference type="ARBA" id="ARBA00005594"/>
    </source>
</evidence>
<evidence type="ECO:0000313" key="10">
    <source>
        <dbReference type="EMBL" id="AXV05552.1"/>
    </source>
</evidence>
<dbReference type="InterPro" id="IPR024109">
    <property type="entry name" value="Trp-tRNA-ligase_bac-type"/>
</dbReference>
<sequence>MPRVFSGIQPTGDVHLGNWIGAISRWAADQEDGHVFCIVDLHAITIPKDPEHLRTKTRDLAAWILAAGLDPEVATLFVQSHVREHSELAWVLSCSTQMGELNRMVQFKEKSAGKESVSAGLFTYPVLQAADILLYQADEVPVGEDQRQHIELTRDVAQRFNGRFGDTFTLPKATMPRAGARVMDLQQPANKMSKSAESDAGTIMLDETEKKTAKKVMRAVTDSGSEVRAGEDKPGVTNLLDLLSAVTGREIPDLEADFEGKMYGDFKKAVAEGVNEFLRPARERHAELSKDPAELDRLLAIGADRARNIAETTMDTVRDRVGFLPPA</sequence>
<feature type="binding site" evidence="8">
    <location>
        <begin position="17"/>
        <end position="18"/>
    </location>
    <ligand>
        <name>ATP</name>
        <dbReference type="ChEBI" id="CHEBI:30616"/>
    </ligand>
</feature>
<organism evidence="10 11">
    <name type="scientific">Euzebya pacifica</name>
    <dbReference type="NCBI Taxonomy" id="1608957"/>
    <lineage>
        <taxon>Bacteria</taxon>
        <taxon>Bacillati</taxon>
        <taxon>Actinomycetota</taxon>
        <taxon>Nitriliruptoria</taxon>
        <taxon>Euzebyales</taxon>
    </lineage>
</organism>
<dbReference type="AlphaFoldDB" id="A0A346XTK5"/>
<keyword evidence="8" id="KW-0963">Cytoplasm</keyword>
<evidence type="ECO:0000256" key="6">
    <source>
        <dbReference type="ARBA" id="ARBA00023146"/>
    </source>
</evidence>
<comment type="function">
    <text evidence="8">Catalyzes the attachment of tryptophan to tRNA(Trp).</text>
</comment>
<dbReference type="NCBIfam" id="TIGR00233">
    <property type="entry name" value="trpS"/>
    <property type="match status" value="1"/>
</dbReference>
<dbReference type="GO" id="GO:0006436">
    <property type="term" value="P:tryptophanyl-tRNA aminoacylation"/>
    <property type="evidence" value="ECO:0007669"/>
    <property type="project" value="UniProtKB-UniRule"/>
</dbReference>
<keyword evidence="5 8" id="KW-0648">Protein biosynthesis</keyword>
<dbReference type="EMBL" id="CP031165">
    <property type="protein sequence ID" value="AXV05552.1"/>
    <property type="molecule type" value="Genomic_DNA"/>
</dbReference>
<evidence type="ECO:0000256" key="5">
    <source>
        <dbReference type="ARBA" id="ARBA00022917"/>
    </source>
</evidence>
<proteinExistence type="inferred from homology"/>
<comment type="subunit">
    <text evidence="8">Homodimer.</text>
</comment>
<dbReference type="Pfam" id="PF00579">
    <property type="entry name" value="tRNA-synt_1b"/>
    <property type="match status" value="1"/>
</dbReference>
<dbReference type="SUPFAM" id="SSF52374">
    <property type="entry name" value="Nucleotidylyl transferase"/>
    <property type="match status" value="1"/>
</dbReference>
<dbReference type="HAMAP" id="MF_00140_B">
    <property type="entry name" value="Trp_tRNA_synth_B"/>
    <property type="match status" value="1"/>
</dbReference>
<name>A0A346XTK5_9ACTN</name>
<dbReference type="Proteomes" id="UP000264006">
    <property type="component" value="Chromosome"/>
</dbReference>
<feature type="short sequence motif" description="'KMSKS' region" evidence="8">
    <location>
        <begin position="191"/>
        <end position="195"/>
    </location>
</feature>
<dbReference type="GO" id="GO:0005829">
    <property type="term" value="C:cytosol"/>
    <property type="evidence" value="ECO:0007669"/>
    <property type="project" value="TreeGrafter"/>
</dbReference>
<dbReference type="PANTHER" id="PTHR43766">
    <property type="entry name" value="TRYPTOPHAN--TRNA LIGASE, MITOCHONDRIAL"/>
    <property type="match status" value="1"/>
</dbReference>
<dbReference type="FunFam" id="1.10.240.10:FF:000005">
    <property type="entry name" value="Tryptophan--tRNA ligase"/>
    <property type="match status" value="1"/>
</dbReference>
<keyword evidence="2 8" id="KW-0436">Ligase</keyword>
<keyword evidence="4 8" id="KW-0067">ATP-binding</keyword>
<dbReference type="InterPro" id="IPR002305">
    <property type="entry name" value="aa-tRNA-synth_Ic"/>
</dbReference>
<dbReference type="InterPro" id="IPR002306">
    <property type="entry name" value="Trp-tRNA-ligase"/>
</dbReference>
<comment type="similarity">
    <text evidence="1 8 9">Belongs to the class-I aminoacyl-tRNA synthetase family.</text>
</comment>
<feature type="short sequence motif" description="'HIGH' region" evidence="8">
    <location>
        <begin position="10"/>
        <end position="18"/>
    </location>
</feature>
<comment type="subcellular location">
    <subcellularLocation>
        <location evidence="8">Cytoplasm</location>
    </subcellularLocation>
</comment>
<feature type="binding site" evidence="8">
    <location>
        <begin position="143"/>
        <end position="145"/>
    </location>
    <ligand>
        <name>ATP</name>
        <dbReference type="ChEBI" id="CHEBI:30616"/>
    </ligand>
</feature>
<keyword evidence="6 8" id="KW-0030">Aminoacyl-tRNA synthetase</keyword>
<evidence type="ECO:0000256" key="3">
    <source>
        <dbReference type="ARBA" id="ARBA00022741"/>
    </source>
</evidence>
<dbReference type="InterPro" id="IPR050203">
    <property type="entry name" value="Trp-tRNA_synthetase"/>
</dbReference>
<keyword evidence="3 8" id="KW-0547">Nucleotide-binding</keyword>
<dbReference type="InterPro" id="IPR014729">
    <property type="entry name" value="Rossmann-like_a/b/a_fold"/>
</dbReference>
<protein>
    <recommendedName>
        <fullName evidence="8">Tryptophan--tRNA ligase</fullName>
        <ecNumber evidence="8">6.1.1.2</ecNumber>
    </recommendedName>
    <alternativeName>
        <fullName evidence="8">Tryptophanyl-tRNA synthetase</fullName>
        <shortName evidence="8">TrpRS</shortName>
    </alternativeName>
</protein>
<evidence type="ECO:0000256" key="8">
    <source>
        <dbReference type="HAMAP-Rule" id="MF_00140"/>
    </source>
</evidence>
<keyword evidence="11" id="KW-1185">Reference proteome</keyword>